<dbReference type="CDD" id="cd02440">
    <property type="entry name" value="AdoMet_MTases"/>
    <property type="match status" value="1"/>
</dbReference>
<evidence type="ECO:0000256" key="1">
    <source>
        <dbReference type="ARBA" id="ARBA00022490"/>
    </source>
</evidence>
<sequence>MAKSFTFKQFHIDAFGCGMPVSTDAILLGAWVNIDNVSSVLDIGCGTGVLALMCAQRNPQAAITGIEIEENAYLAASQNCKNSIWSNRLTIAHISLQDYANKHSSVDAIICNPPYFNDGQQSAVSQRAMARHTASLTHHSLLVHCDKLLKQNGTASFVLPKQEGDDFIDIIEKMRLSGITLCITRVVEVKTTLKKPVSRLLIEVAKKPVDAISSYQKSQLLIHDQDKYSSDFIALTKDFYLKM</sequence>
<evidence type="ECO:0000256" key="3">
    <source>
        <dbReference type="ARBA" id="ARBA00022679"/>
    </source>
</evidence>
<feature type="domain" description="Methyltransferase small" evidence="7">
    <location>
        <begin position="37"/>
        <end position="136"/>
    </location>
</feature>
<dbReference type="SUPFAM" id="SSF53335">
    <property type="entry name" value="S-adenosyl-L-methionine-dependent methyltransferases"/>
    <property type="match status" value="1"/>
</dbReference>
<dbReference type="EC" id="2.1.1.223" evidence="6"/>
<dbReference type="RefSeq" id="WP_341596977.1">
    <property type="nucleotide sequence ID" value="NZ_JBAKAZ010000012.1"/>
</dbReference>
<keyword evidence="9" id="KW-1185">Reference proteome</keyword>
<comment type="function">
    <text evidence="6">Specifically methylates the adenine in position 37 of tRNA(1)(Val) (anticodon cmo5UAC).</text>
</comment>
<name>A0ABU9GNT3_9GAMM</name>
<dbReference type="EMBL" id="JBAKAZ010000012">
    <property type="protein sequence ID" value="MEL0628963.1"/>
    <property type="molecule type" value="Genomic_DNA"/>
</dbReference>
<evidence type="ECO:0000313" key="9">
    <source>
        <dbReference type="Proteomes" id="UP001369082"/>
    </source>
</evidence>
<keyword evidence="2 6" id="KW-0489">Methyltransferase</keyword>
<evidence type="ECO:0000256" key="2">
    <source>
        <dbReference type="ARBA" id="ARBA00022603"/>
    </source>
</evidence>
<evidence type="ECO:0000256" key="5">
    <source>
        <dbReference type="ARBA" id="ARBA00022694"/>
    </source>
</evidence>
<keyword evidence="5 6" id="KW-0819">tRNA processing</keyword>
<comment type="caution">
    <text evidence="8">The sequence shown here is derived from an EMBL/GenBank/DDBJ whole genome shotgun (WGS) entry which is preliminary data.</text>
</comment>
<keyword evidence="1 6" id="KW-0963">Cytoplasm</keyword>
<dbReference type="GO" id="GO:0008168">
    <property type="term" value="F:methyltransferase activity"/>
    <property type="evidence" value="ECO:0007669"/>
    <property type="project" value="UniProtKB-KW"/>
</dbReference>
<dbReference type="PRINTS" id="PR00507">
    <property type="entry name" value="N12N6MTFRASE"/>
</dbReference>
<dbReference type="Pfam" id="PF05175">
    <property type="entry name" value="MTS"/>
    <property type="match status" value="1"/>
</dbReference>
<reference evidence="8 9" key="1">
    <citation type="submission" date="2024-02" db="EMBL/GenBank/DDBJ databases">
        <title>Bacteria isolated from the canopy kelp, Nereocystis luetkeana.</title>
        <authorList>
            <person name="Pfister C.A."/>
            <person name="Younker I.T."/>
            <person name="Light S.H."/>
        </authorList>
    </citation>
    <scope>NUCLEOTIDE SEQUENCE [LARGE SCALE GENOMIC DNA]</scope>
    <source>
        <strain evidence="8 9">TI.1.05</strain>
    </source>
</reference>
<dbReference type="PROSITE" id="PS00092">
    <property type="entry name" value="N6_MTASE"/>
    <property type="match status" value="1"/>
</dbReference>
<dbReference type="InterPro" id="IPR022882">
    <property type="entry name" value="tRNA_adenine-N6_MeTrfase"/>
</dbReference>
<dbReference type="Gene3D" id="3.40.50.150">
    <property type="entry name" value="Vaccinia Virus protein VP39"/>
    <property type="match status" value="1"/>
</dbReference>
<dbReference type="InterPro" id="IPR007848">
    <property type="entry name" value="Small_mtfrase_dom"/>
</dbReference>
<dbReference type="InterPro" id="IPR050210">
    <property type="entry name" value="tRNA_Adenine-N(6)_MTase"/>
</dbReference>
<protein>
    <recommendedName>
        <fullName evidence="6">tRNA1(Val) (adenine(37)-N6)-methyltransferase</fullName>
        <ecNumber evidence="6">2.1.1.223</ecNumber>
    </recommendedName>
    <alternativeName>
        <fullName evidence="6">tRNA m6A37 methyltransferase</fullName>
    </alternativeName>
</protein>
<dbReference type="InterPro" id="IPR029063">
    <property type="entry name" value="SAM-dependent_MTases_sf"/>
</dbReference>
<dbReference type="Proteomes" id="UP001369082">
    <property type="component" value="Unassembled WGS sequence"/>
</dbReference>
<keyword evidence="4 6" id="KW-0949">S-adenosyl-L-methionine</keyword>
<evidence type="ECO:0000256" key="4">
    <source>
        <dbReference type="ARBA" id="ARBA00022691"/>
    </source>
</evidence>
<comment type="catalytic activity">
    <reaction evidence="6">
        <text>adenosine(37) in tRNA1(Val) + S-adenosyl-L-methionine = N(6)-methyladenosine(37) in tRNA1(Val) + S-adenosyl-L-homocysteine + H(+)</text>
        <dbReference type="Rhea" id="RHEA:43160"/>
        <dbReference type="Rhea" id="RHEA-COMP:10369"/>
        <dbReference type="Rhea" id="RHEA-COMP:10370"/>
        <dbReference type="ChEBI" id="CHEBI:15378"/>
        <dbReference type="ChEBI" id="CHEBI:57856"/>
        <dbReference type="ChEBI" id="CHEBI:59789"/>
        <dbReference type="ChEBI" id="CHEBI:74411"/>
        <dbReference type="ChEBI" id="CHEBI:74449"/>
        <dbReference type="EC" id="2.1.1.223"/>
    </reaction>
</comment>
<organism evidence="8 9">
    <name type="scientific">Psychromonas aquatilis</name>
    <dbReference type="NCBI Taxonomy" id="2005072"/>
    <lineage>
        <taxon>Bacteria</taxon>
        <taxon>Pseudomonadati</taxon>
        <taxon>Pseudomonadota</taxon>
        <taxon>Gammaproteobacteria</taxon>
        <taxon>Alteromonadales</taxon>
        <taxon>Psychromonadaceae</taxon>
        <taxon>Psychromonas</taxon>
    </lineage>
</organism>
<keyword evidence="3 6" id="KW-0808">Transferase</keyword>
<evidence type="ECO:0000313" key="8">
    <source>
        <dbReference type="EMBL" id="MEL0628963.1"/>
    </source>
</evidence>
<gene>
    <name evidence="8" type="ORF">V6256_05005</name>
</gene>
<dbReference type="PANTHER" id="PTHR47739">
    <property type="entry name" value="TRNA1(VAL) (ADENINE(37)-N6)-METHYLTRANSFERASE"/>
    <property type="match status" value="1"/>
</dbReference>
<accession>A0ABU9GNT3</accession>
<evidence type="ECO:0000259" key="7">
    <source>
        <dbReference type="Pfam" id="PF05175"/>
    </source>
</evidence>
<evidence type="ECO:0000256" key="6">
    <source>
        <dbReference type="HAMAP-Rule" id="MF_01872"/>
    </source>
</evidence>
<dbReference type="GO" id="GO:0032259">
    <property type="term" value="P:methylation"/>
    <property type="evidence" value="ECO:0007669"/>
    <property type="project" value="UniProtKB-KW"/>
</dbReference>
<dbReference type="HAMAP" id="MF_01872">
    <property type="entry name" value="tRNA_methyltr_YfiC"/>
    <property type="match status" value="1"/>
</dbReference>
<comment type="similarity">
    <text evidence="6">Belongs to the methyltransferase superfamily. tRNA (adenine-N(6)-)-methyltransferase family.</text>
</comment>
<dbReference type="InterPro" id="IPR002052">
    <property type="entry name" value="DNA_methylase_N6_adenine_CS"/>
</dbReference>
<proteinExistence type="inferred from homology"/>
<comment type="subcellular location">
    <subcellularLocation>
        <location evidence="6">Cytoplasm</location>
    </subcellularLocation>
</comment>
<dbReference type="PANTHER" id="PTHR47739:SF1">
    <property type="entry name" value="TRNA1(VAL) (ADENINE(37)-N6)-METHYLTRANSFERASE"/>
    <property type="match status" value="1"/>
</dbReference>